<dbReference type="EMBL" id="RJTM01000071">
    <property type="protein sequence ID" value="RNL87720.1"/>
    <property type="molecule type" value="Genomic_DNA"/>
</dbReference>
<evidence type="ECO:0000256" key="1">
    <source>
        <dbReference type="SAM" id="Phobius"/>
    </source>
</evidence>
<keyword evidence="1" id="KW-1133">Transmembrane helix</keyword>
<evidence type="ECO:0000313" key="2">
    <source>
        <dbReference type="EMBL" id="RNL87720.1"/>
    </source>
</evidence>
<dbReference type="Proteomes" id="UP000267469">
    <property type="component" value="Unassembled WGS sequence"/>
</dbReference>
<accession>A0A3N0EIK6</accession>
<sequence>MVLGLPLPYFALQMISVIGSLLVIIFSFSLGAIATVLIWNVLLYAILSRLAQDPGMFHRQNVFPQTISNKKTSYMFYEDP</sequence>
<comment type="caution">
    <text evidence="2">The sequence shown here is derived from an EMBL/GenBank/DDBJ whole genome shotgun (WGS) entry which is preliminary data.</text>
</comment>
<feature type="transmembrane region" description="Helical" evidence="1">
    <location>
        <begin position="20"/>
        <end position="47"/>
    </location>
</feature>
<name>A0A3N0EIK6_SINP1</name>
<reference evidence="2 3" key="1">
    <citation type="submission" date="2018-10" db="EMBL/GenBank/DDBJ databases">
        <title>Sinomicrobium pectinilyticum sp. nov., a pectinase-producing bacterium isolated from alkaline and saline soil, and emended description of the genus Sinomicrobium.</title>
        <authorList>
            <person name="Cheng B."/>
            <person name="Li C."/>
            <person name="Lai Q."/>
            <person name="Du M."/>
            <person name="Shao Z."/>
            <person name="Xu P."/>
            <person name="Yang C."/>
        </authorList>
    </citation>
    <scope>NUCLEOTIDE SEQUENCE [LARGE SCALE GENOMIC DNA]</scope>
    <source>
        <strain evidence="2 3">5DNS001</strain>
    </source>
</reference>
<protein>
    <submittedName>
        <fullName evidence="2">Uncharacterized protein</fullName>
    </submittedName>
</protein>
<proteinExistence type="predicted"/>
<dbReference type="AlphaFoldDB" id="A0A3N0EIK6"/>
<gene>
    <name evidence="2" type="ORF">ED312_09980</name>
</gene>
<keyword evidence="1" id="KW-0812">Transmembrane</keyword>
<dbReference type="OrthoDB" id="1449306at2"/>
<evidence type="ECO:0000313" key="3">
    <source>
        <dbReference type="Proteomes" id="UP000267469"/>
    </source>
</evidence>
<keyword evidence="3" id="KW-1185">Reference proteome</keyword>
<organism evidence="2 3">
    <name type="scientific">Sinomicrobium pectinilyticum</name>
    <dbReference type="NCBI Taxonomy" id="1084421"/>
    <lineage>
        <taxon>Bacteria</taxon>
        <taxon>Pseudomonadati</taxon>
        <taxon>Bacteroidota</taxon>
        <taxon>Flavobacteriia</taxon>
        <taxon>Flavobacteriales</taxon>
        <taxon>Flavobacteriaceae</taxon>
        <taxon>Sinomicrobium</taxon>
    </lineage>
</organism>
<keyword evidence="1" id="KW-0472">Membrane</keyword>